<organism evidence="2">
    <name type="scientific">uncultured Caudovirales phage</name>
    <dbReference type="NCBI Taxonomy" id="2100421"/>
    <lineage>
        <taxon>Viruses</taxon>
        <taxon>Duplodnaviria</taxon>
        <taxon>Heunggongvirae</taxon>
        <taxon>Uroviricota</taxon>
        <taxon>Caudoviricetes</taxon>
        <taxon>Peduoviridae</taxon>
        <taxon>Maltschvirus</taxon>
        <taxon>Maltschvirus maltsch</taxon>
    </lineage>
</organism>
<sequence length="158" mass="17555">MLLSILSALGGGLLRLLPEILGFLHKREDNAHELAMLDKQVQLEQLRTEGKLREIETQGNFDQVIALLEAQKTALQGQMQKTGIRIVDALNFLVRPVVTYVLLTLYVLHKLGGAVILYASGTSLSSVFVQIYSPDDFALLSGILAFWFVGRVFDKVNK</sequence>
<dbReference type="EMBL" id="LR796746">
    <property type="protein sequence ID" value="CAB4163183.1"/>
    <property type="molecule type" value="Genomic_DNA"/>
</dbReference>
<keyword evidence="1" id="KW-1133">Transmembrane helix</keyword>
<accession>A0A6J5NVZ7</accession>
<protein>
    <recommendedName>
        <fullName evidence="3">Holin of 3TMs, for gene-transfer release</fullName>
    </recommendedName>
</protein>
<name>A0A6J5NVZ7_9CAUD</name>
<reference evidence="2" key="1">
    <citation type="submission" date="2020-04" db="EMBL/GenBank/DDBJ databases">
        <authorList>
            <person name="Chiriac C."/>
            <person name="Salcher M."/>
            <person name="Ghai R."/>
            <person name="Kavagutti S V."/>
        </authorList>
    </citation>
    <scope>NUCLEOTIDE SEQUENCE</scope>
</reference>
<proteinExistence type="predicted"/>
<keyword evidence="1" id="KW-0472">Membrane</keyword>
<evidence type="ECO:0008006" key="3">
    <source>
        <dbReference type="Google" id="ProtNLM"/>
    </source>
</evidence>
<evidence type="ECO:0000313" key="2">
    <source>
        <dbReference type="EMBL" id="CAB4163183.1"/>
    </source>
</evidence>
<keyword evidence="1" id="KW-0812">Transmembrane</keyword>
<gene>
    <name evidence="2" type="ORF">UFOVP814_9</name>
</gene>
<evidence type="ECO:0000256" key="1">
    <source>
        <dbReference type="SAM" id="Phobius"/>
    </source>
</evidence>
<feature type="transmembrane region" description="Helical" evidence="1">
    <location>
        <begin position="89"/>
        <end position="108"/>
    </location>
</feature>
<feature type="transmembrane region" description="Helical" evidence="1">
    <location>
        <begin position="137"/>
        <end position="153"/>
    </location>
</feature>